<proteinExistence type="predicted"/>
<dbReference type="PANTHER" id="PTHR33930">
    <property type="entry name" value="ALKYL HYDROPEROXIDE REDUCTASE AHPD"/>
    <property type="match status" value="1"/>
</dbReference>
<dbReference type="SUPFAM" id="SSF69118">
    <property type="entry name" value="AhpD-like"/>
    <property type="match status" value="1"/>
</dbReference>
<accession>A0A7X0X2L0</accession>
<reference evidence="2 3" key="1">
    <citation type="submission" date="2020-03" db="EMBL/GenBank/DDBJ databases">
        <title>Soil Listeria distribution.</title>
        <authorList>
            <person name="Liao J."/>
            <person name="Wiedmann M."/>
        </authorList>
    </citation>
    <scope>NUCLEOTIDE SEQUENCE [LARGE SCALE GENOMIC DNA]</scope>
    <source>
        <strain evidence="2 3">FSL L7-1560</strain>
    </source>
</reference>
<name>A0A7X0X2L0_LISSE</name>
<feature type="domain" description="Carboxymuconolactone decarboxylase-like" evidence="1">
    <location>
        <begin position="15"/>
        <end position="89"/>
    </location>
</feature>
<evidence type="ECO:0000313" key="2">
    <source>
        <dbReference type="EMBL" id="MBC1486344.1"/>
    </source>
</evidence>
<evidence type="ECO:0000259" key="1">
    <source>
        <dbReference type="Pfam" id="PF02627"/>
    </source>
</evidence>
<dbReference type="RefSeq" id="WP_185383755.1">
    <property type="nucleotide sequence ID" value="NZ_JAARRG010000005.1"/>
</dbReference>
<comment type="caution">
    <text evidence="2">The sequence shown here is derived from an EMBL/GenBank/DDBJ whole genome shotgun (WGS) entry which is preliminary data.</text>
</comment>
<organism evidence="2 3">
    <name type="scientific">Listeria seeligeri</name>
    <dbReference type="NCBI Taxonomy" id="1640"/>
    <lineage>
        <taxon>Bacteria</taxon>
        <taxon>Bacillati</taxon>
        <taxon>Bacillota</taxon>
        <taxon>Bacilli</taxon>
        <taxon>Bacillales</taxon>
        <taxon>Listeriaceae</taxon>
        <taxon>Listeria</taxon>
    </lineage>
</organism>
<dbReference type="Gene3D" id="1.20.1290.10">
    <property type="entry name" value="AhpD-like"/>
    <property type="match status" value="1"/>
</dbReference>
<dbReference type="InterPro" id="IPR029032">
    <property type="entry name" value="AhpD-like"/>
</dbReference>
<sequence length="102" mass="10985">MKVSKSFEVFAKEAPEVQAAWMETVQKLDAASKLDKKTEELAYIAVMAAVRLESGIPFHVKMAKSNGATRDEIISAILVGLPAVGNMVTTSLPAAIEAYDED</sequence>
<protein>
    <submittedName>
        <fullName evidence="2">Carboxymuconolactone decarboxylase family protein</fullName>
    </submittedName>
</protein>
<gene>
    <name evidence="2" type="ORF">HB897_08910</name>
</gene>
<dbReference type="EMBL" id="JAARRG010000005">
    <property type="protein sequence ID" value="MBC1486344.1"/>
    <property type="molecule type" value="Genomic_DNA"/>
</dbReference>
<dbReference type="Pfam" id="PF02627">
    <property type="entry name" value="CMD"/>
    <property type="match status" value="1"/>
</dbReference>
<dbReference type="GO" id="GO:0051920">
    <property type="term" value="F:peroxiredoxin activity"/>
    <property type="evidence" value="ECO:0007669"/>
    <property type="project" value="InterPro"/>
</dbReference>
<dbReference type="InterPro" id="IPR003779">
    <property type="entry name" value="CMD-like"/>
</dbReference>
<dbReference type="AlphaFoldDB" id="A0A7X0X2L0"/>
<dbReference type="PANTHER" id="PTHR33930:SF2">
    <property type="entry name" value="BLR3452 PROTEIN"/>
    <property type="match status" value="1"/>
</dbReference>
<dbReference type="Proteomes" id="UP000523362">
    <property type="component" value="Unassembled WGS sequence"/>
</dbReference>
<evidence type="ECO:0000313" key="3">
    <source>
        <dbReference type="Proteomes" id="UP000523362"/>
    </source>
</evidence>